<feature type="region of interest" description="Disordered" evidence="4">
    <location>
        <begin position="61"/>
        <end position="85"/>
    </location>
</feature>
<dbReference type="InterPro" id="IPR001791">
    <property type="entry name" value="Laminin_G"/>
</dbReference>
<evidence type="ECO:0000256" key="2">
    <source>
        <dbReference type="ARBA" id="ARBA00022737"/>
    </source>
</evidence>
<dbReference type="PANTHER" id="PTHR32305">
    <property type="match status" value="1"/>
</dbReference>
<reference evidence="6 7" key="1">
    <citation type="submission" date="2020-08" db="EMBL/GenBank/DDBJ databases">
        <title>Sequencing the genomes of 1000 actinobacteria strains.</title>
        <authorList>
            <person name="Klenk H.-P."/>
        </authorList>
    </citation>
    <scope>NUCLEOTIDE SEQUENCE [LARGE SCALE GENOMIC DNA]</scope>
    <source>
        <strain evidence="6 7">DSM 45507</strain>
    </source>
</reference>
<keyword evidence="2" id="KW-0677">Repeat</keyword>
<dbReference type="PANTHER" id="PTHR32305:SF15">
    <property type="entry name" value="PROTEIN RHSA-RELATED"/>
    <property type="match status" value="1"/>
</dbReference>
<dbReference type="InterPro" id="IPR013320">
    <property type="entry name" value="ConA-like_dom_sf"/>
</dbReference>
<evidence type="ECO:0000256" key="4">
    <source>
        <dbReference type="SAM" id="MobiDB-lite"/>
    </source>
</evidence>
<proteinExistence type="predicted"/>
<dbReference type="RefSeq" id="WP_185067901.1">
    <property type="nucleotide sequence ID" value="NZ_JACHMB010000001.1"/>
</dbReference>
<dbReference type="InterPro" id="IPR031325">
    <property type="entry name" value="RHS_repeat"/>
</dbReference>
<feature type="compositionally biased region" description="Polar residues" evidence="4">
    <location>
        <begin position="986"/>
        <end position="1002"/>
    </location>
</feature>
<keyword evidence="7" id="KW-1185">Reference proteome</keyword>
<protein>
    <submittedName>
        <fullName evidence="6">RHS repeat-associated protein</fullName>
    </submittedName>
</protein>
<dbReference type="InterPro" id="IPR056823">
    <property type="entry name" value="TEN-like_YD-shell"/>
</dbReference>
<dbReference type="NCBIfam" id="TIGR03696">
    <property type="entry name" value="Rhs_assc_core"/>
    <property type="match status" value="1"/>
</dbReference>
<dbReference type="InterPro" id="IPR006558">
    <property type="entry name" value="LamG-like"/>
</dbReference>
<dbReference type="InterPro" id="IPR022385">
    <property type="entry name" value="Rhs_assc_core"/>
</dbReference>
<dbReference type="Gene3D" id="2.60.120.200">
    <property type="match status" value="1"/>
</dbReference>
<evidence type="ECO:0000313" key="7">
    <source>
        <dbReference type="Proteomes" id="UP000579153"/>
    </source>
</evidence>
<dbReference type="Pfam" id="PF05593">
    <property type="entry name" value="RHS_repeat"/>
    <property type="match status" value="5"/>
</dbReference>
<dbReference type="Pfam" id="PF20148">
    <property type="entry name" value="DUF6531"/>
    <property type="match status" value="1"/>
</dbReference>
<dbReference type="InterPro" id="IPR050708">
    <property type="entry name" value="T6SS_VgrG/RHS"/>
</dbReference>
<dbReference type="EMBL" id="JACHMB010000001">
    <property type="protein sequence ID" value="MBB5774026.1"/>
    <property type="molecule type" value="Genomic_DNA"/>
</dbReference>
<dbReference type="InterPro" id="IPR045351">
    <property type="entry name" value="DUF6531"/>
</dbReference>
<dbReference type="Pfam" id="PF13385">
    <property type="entry name" value="Laminin_G_3"/>
    <property type="match status" value="1"/>
</dbReference>
<evidence type="ECO:0000256" key="1">
    <source>
        <dbReference type="ARBA" id="ARBA00022729"/>
    </source>
</evidence>
<name>A0A7W9L7Z6_9ACTN</name>
<dbReference type="Proteomes" id="UP000579153">
    <property type="component" value="Unassembled WGS sequence"/>
</dbReference>
<dbReference type="Pfam" id="PF25023">
    <property type="entry name" value="TEN_YD-shell"/>
    <property type="match status" value="1"/>
</dbReference>
<dbReference type="SUPFAM" id="SSF49899">
    <property type="entry name" value="Concanavalin A-like lectins/glucanases"/>
    <property type="match status" value="1"/>
</dbReference>
<comment type="caution">
    <text evidence="6">The sequence shown here is derived from an EMBL/GenBank/DDBJ whole genome shotgun (WGS) entry which is preliminary data.</text>
</comment>
<dbReference type="SMART" id="SM00560">
    <property type="entry name" value="LamGL"/>
    <property type="match status" value="1"/>
</dbReference>
<accession>A0A7W9L7Z6</accession>
<evidence type="ECO:0000259" key="5">
    <source>
        <dbReference type="SMART" id="SM00560"/>
    </source>
</evidence>
<dbReference type="Gene3D" id="2.180.10.10">
    <property type="entry name" value="RHS repeat-associated core"/>
    <property type="match status" value="4"/>
</dbReference>
<dbReference type="NCBIfam" id="TIGR01643">
    <property type="entry name" value="YD_repeat_2x"/>
    <property type="match status" value="3"/>
</dbReference>
<feature type="domain" description="LamG-like jellyroll fold" evidence="5">
    <location>
        <begin position="501"/>
        <end position="640"/>
    </location>
</feature>
<evidence type="ECO:0000313" key="6">
    <source>
        <dbReference type="EMBL" id="MBB5774026.1"/>
    </source>
</evidence>
<organism evidence="6 7">
    <name type="scientific">Nonomuraea jabiensis</name>
    <dbReference type="NCBI Taxonomy" id="882448"/>
    <lineage>
        <taxon>Bacteria</taxon>
        <taxon>Bacillati</taxon>
        <taxon>Actinomycetota</taxon>
        <taxon>Actinomycetes</taxon>
        <taxon>Streptosporangiales</taxon>
        <taxon>Streptosporangiaceae</taxon>
        <taxon>Nonomuraea</taxon>
    </lineage>
</organism>
<keyword evidence="1" id="KW-0732">Signal</keyword>
<keyword evidence="3" id="KW-1015">Disulfide bond</keyword>
<sequence length="2472" mass="264680">MAFSTVAALEGSSASSVAVPQQMVGSATGLPSLLSAMRVPAALAPSDGWRSEVTAPMGAVPAEDRTTDSAPAAPETDGLPPGVARAEAADRSVLAVPNLVDVYPKPGYLVDSLTPSLRAWGKSNNGSNSTVSYSFKLCDIESMSGAGCTTSGYVAGNGNSWTVPAAKLAWGKQYWWTVTIKDSFDSSTTTSSVLTFTTGVRPPVVTSQLASSGVVGQEFNQQTGNYTTTLTDLTVATVGPPLSVVRTYNSLDPRTDGMFGAGWSTRWDMKVVKEVRGASTSALVTYPDGRQVRFRANGDGTFQPPPAMYATLAEQSGGWRLMDKTSTSYRFDTAGRLTSITDQRGRGQTLTYDAGGKLAKVTGVGGRSVTFTWQGIQVATISSDPVDGQALTWNYSYDAGRLTQVCAPVAAPNCTTYEYGGGSLYRSSVLNSDPFGYWRLGEALGASSGEDLGSGAGDLTTYQGITLAQPGALAGTTDTSATFKTGSVVKLPSNTIPHLGDQVSVEAWFKTAQSGVIMAAGTEESSSLAKGAMLYVGTDGKLRGSLDAATSPITSAAAVNNDQWHHVALTVAGQNQTLYLDGQQVGTMTGTATGWRTYATIGNGVTDPAKSPAVPATAQAFPFQGQLDEVALYGKPLTAAEVASHYAARTGAPHKLTKVTLPSGRLWAVNTYDDKTDRIATHTDSDGGTWKIGNIDIEQQSGEAQVTVTDPDNITLDYLYDAWRGYRIRREPDQRKFATWYEYDQAGFLKKIIDRNDIANEIYQDKRGNTLGRQYCRTPSECAIEYWSYYLNANDPFDPRNDRVTTYRNGRSANDTDNTYATTTEYNSYGEHTKQTTPATADFPQGRSVSIAYTDGSEAAVGGGATPAGLVKTKSDARGSQWSYRYTAAGDLAEQTEPEGLVSKLDYDPLGRLIASTRISQAVPNGAKTTFAYDGCGRLLTSTAPPVKNEISNVTHTAQARNTYDPDGNVLTETIADLTGGEPERTTTNTYDTHGRQDSVTNPEGGITRQVWNHRGWPVRTTDPRGTVIEQSYTERGEPYTQTLKGWTDSPVNPQAAKDVVLESRGYDAGGRLTSIKDVMGRKTTNVYWMDNRLKEQIADDARLNDPNATPRDVIVKAEEYDPAGNLTEQVTGINPTTGNATTITTFKYDAASRLTRQVLDPDKLARTTDLAYDANDNATKTTLTAAGTTRTEMTSYAYNKLNQPTKQTIENGTQDIISTTTYDDRGLPVATTDPRGNADGANAADYTTTLRYDILDRLVETTAPQVQVNKNGTTTSTRPAARVGYDTVGNQTHQTDAEGRTLVSTFDKVNRLTSSTAPAYTPPGGSAITSTVRHAYDTAGQLKSTTDPRGYVTSYEYDQLGRQVRVTDPAPDEGQTAGTWVTEYDMAGEKLATVDPTGARSQATYDDLGRQITATQIERKPASAAYTTKMEYDDVGRLIKQTVPGSGTGTKSTSFTRNAAGEVETVTDPAGNVTTEYDLAGRPVKAVDANDNASVAEYDLAGRKVTVKDLHVTDTGDETPLRTYGYGYDLAGNQISATSPEGHVTRQTFDALNRLTSLIEPVSASQSITTSYGYDANGARTRITDGRGNATWTSYNSLGLVETVTEPSTTAHPNAADRTWTHVYDEAGNPKATIQPGGVRIDRTFDRLGRLTKESGAGGGAATAEHTFGYDLAGRGTTAGDLTVDYNDRGLPLKVSRGTVQETAYAYDGVGSPIQRIDAAGTATFTYDTANRLKTATDPVTSRTLTYGYDAASRLGTITATSGTASTQTIDYDEMDRVKSQTLKNASGTQLAKITYGWDKDDNLTTKTTAGTAGAGTNTYGYDHAGRLTSWTAPGGAVTTYEWDAAGNRTKAGNATFTYDERNRLTNGDGTDYTYTPRGTLATSTKAGATTQYTFDAFDRLIADGDSLYSYDALDRMTSRIRGTAKHTFAYSGLGNGLAAITDSGGTVQAKYARDLGGGLLGLKEGAGAAVAALSDLHGDLVATFTTAVQSSTAYDPFGTVTAQTGTKNRLGFQGEYTDPDTGKVNMHARWYQPGTGTFTSRDTATLNPSPSVQANRYTYANASPLTGTDPTGHATVIGGGSVAGPSAYTPGVDYQTAADIYAQHGIMMGGGSSGGGGTCIGSCYGGGAVEMCLACITAGEIKWDVVSVMTVEEMKRQNVLPNGTIPWDGFWDAPKKTIRRFVNLAYAGLSDGQLQYFWEIFKQFGGKASVGLKAAAAARRGPDNGPSQEYKTCAKTHSASYCVKHVEEQRKWRAAYMKAVEQVADQIGRDRVNAALSDQFYIVRDVILDKIDAQYCKNLGSSCGRGFAYMAIMTMGIVVAIGNHDPYDMEALDTAVKIRNALQEAVAKGDEFLVSQLSKTERAAYEKAVSEGKWDLARAYAGTMIHKGTYAVLEEAYPKRFSYTGSGTIDFYDHQNNVHAEVTTFRAYNEHLNRKNPVYRFSPYILYKIGRLPASTIRNDVTGRRGGEER</sequence>
<feature type="region of interest" description="Disordered" evidence="4">
    <location>
        <begin position="980"/>
        <end position="1008"/>
    </location>
</feature>
<evidence type="ECO:0000256" key="3">
    <source>
        <dbReference type="ARBA" id="ARBA00023157"/>
    </source>
</evidence>
<dbReference type="CDD" id="cd00110">
    <property type="entry name" value="LamG"/>
    <property type="match status" value="1"/>
</dbReference>
<gene>
    <name evidence="6" type="ORF">HD596_000782</name>
</gene>
<dbReference type="InterPro" id="IPR006530">
    <property type="entry name" value="YD"/>
</dbReference>